<dbReference type="SUPFAM" id="SSF75304">
    <property type="entry name" value="Amidase signature (AS) enzymes"/>
    <property type="match status" value="1"/>
</dbReference>
<dbReference type="EMBL" id="UIHC01000003">
    <property type="protein sequence ID" value="SUZ30660.1"/>
    <property type="molecule type" value="Genomic_DNA"/>
</dbReference>
<proteinExistence type="inferred from homology"/>
<comment type="similarity">
    <text evidence="1">Belongs to the amidase family.</text>
</comment>
<dbReference type="Pfam" id="PF01425">
    <property type="entry name" value="Amidase"/>
    <property type="match status" value="1"/>
</dbReference>
<dbReference type="InterPro" id="IPR000120">
    <property type="entry name" value="Amidase"/>
</dbReference>
<evidence type="ECO:0000313" key="4">
    <source>
        <dbReference type="Proteomes" id="UP000272908"/>
    </source>
</evidence>
<keyword evidence="3" id="KW-0808">Transferase</keyword>
<dbReference type="EC" id="6.3.5.7" evidence="3"/>
<evidence type="ECO:0000313" key="3">
    <source>
        <dbReference type="EMBL" id="SUZ30660.1"/>
    </source>
</evidence>
<dbReference type="InterPro" id="IPR036928">
    <property type="entry name" value="AS_sf"/>
</dbReference>
<sequence>MTTVTHANKIPDACALLDGYRTGKYDPVAQIRACLDRIDRLDPTLNAFSARSADALQKAQASLARWQRGTPLGPLDGVPVIIKDNLACAGLPAAWGNAALGKRVCLQDEIPVAALRKAGAIVLGKGNTPEFAVEGYTDNQTFGTTRNPFNPALTPGGSSGGVVAAVASGMALAGLATDGGGSIRRPAGYTGLWGLKPAINSVPRGGGLPQVLLDFETVGPITRSARDLALFFSALSDRPATTLPRTLRILAVERVANAPCDPGIRTAFARTTAQLQSLGHSVETGSLPLDLDPLSALWPLIVEIGLAHLAQVDPPVMASAARKYRDIAARGAKHCAVDLYNAMTQVFAMREAVRGLWGFDAVLLPTAAAQPWAADESHPTVIDGQQVGPRGHAVYTGWVNATGLPALAFPAGLADGMPVGMQLVADQGGEAMLLGLAAALGRQSQG</sequence>
<feature type="domain" description="Amidase" evidence="2">
    <location>
        <begin position="31"/>
        <end position="434"/>
    </location>
</feature>
<gene>
    <name evidence="3" type="primary">gatA_2</name>
    <name evidence="3" type="ORF">ROE7235_00386</name>
</gene>
<organism evidence="3 4">
    <name type="scientific">Roseinatronobacter ekhonensis</name>
    <dbReference type="NCBI Taxonomy" id="254356"/>
    <lineage>
        <taxon>Bacteria</taxon>
        <taxon>Pseudomonadati</taxon>
        <taxon>Pseudomonadota</taxon>
        <taxon>Alphaproteobacteria</taxon>
        <taxon>Rhodobacterales</taxon>
        <taxon>Paracoccaceae</taxon>
        <taxon>Roseinatronobacter</taxon>
    </lineage>
</organism>
<dbReference type="GO" id="GO:0050567">
    <property type="term" value="F:glutaminyl-tRNA synthase (glutamine-hydrolyzing) activity"/>
    <property type="evidence" value="ECO:0007669"/>
    <property type="project" value="UniProtKB-EC"/>
</dbReference>
<keyword evidence="3" id="KW-0436">Ligase</keyword>
<evidence type="ECO:0000256" key="1">
    <source>
        <dbReference type="ARBA" id="ARBA00009199"/>
    </source>
</evidence>
<evidence type="ECO:0000259" key="2">
    <source>
        <dbReference type="Pfam" id="PF01425"/>
    </source>
</evidence>
<dbReference type="GO" id="GO:0016740">
    <property type="term" value="F:transferase activity"/>
    <property type="evidence" value="ECO:0007669"/>
    <property type="project" value="UniProtKB-KW"/>
</dbReference>
<keyword evidence="4" id="KW-1185">Reference proteome</keyword>
<accession>A0A3B0M564</accession>
<dbReference type="Gene3D" id="3.90.1300.10">
    <property type="entry name" value="Amidase signature (AS) domain"/>
    <property type="match status" value="1"/>
</dbReference>
<dbReference type="PANTHER" id="PTHR11895">
    <property type="entry name" value="TRANSAMIDASE"/>
    <property type="match status" value="1"/>
</dbReference>
<dbReference type="InterPro" id="IPR023631">
    <property type="entry name" value="Amidase_dom"/>
</dbReference>
<dbReference type="AlphaFoldDB" id="A0A3B0M564"/>
<protein>
    <submittedName>
        <fullName evidence="3">Glutamyl-tRNA(Gln) amidotransferase subunit A</fullName>
        <ecNumber evidence="3">6.3.5.7</ecNumber>
    </submittedName>
</protein>
<name>A0A3B0M564_9RHOB</name>
<dbReference type="Proteomes" id="UP000272908">
    <property type="component" value="Unassembled WGS sequence"/>
</dbReference>
<dbReference type="PANTHER" id="PTHR11895:SF7">
    <property type="entry name" value="GLUTAMYL-TRNA(GLN) AMIDOTRANSFERASE SUBUNIT A, MITOCHONDRIAL"/>
    <property type="match status" value="1"/>
</dbReference>
<dbReference type="OrthoDB" id="9777859at2"/>
<dbReference type="RefSeq" id="WP_121092978.1">
    <property type="nucleotide sequence ID" value="NZ_UIHC01000003.1"/>
</dbReference>
<reference evidence="4" key="1">
    <citation type="submission" date="2018-08" db="EMBL/GenBank/DDBJ databases">
        <authorList>
            <person name="Rodrigo-Torres L."/>
            <person name="Arahal R. D."/>
            <person name="Lucena T."/>
        </authorList>
    </citation>
    <scope>NUCLEOTIDE SEQUENCE [LARGE SCALE GENOMIC DNA]</scope>
    <source>
        <strain evidence="4">CECT 7235</strain>
    </source>
</reference>